<name>A0A975TXZ4_9RHOB</name>
<dbReference type="EMBL" id="JAIMBW010000001">
    <property type="protein sequence ID" value="MBY4892054.1"/>
    <property type="molecule type" value="Genomic_DNA"/>
</dbReference>
<dbReference type="PANTHER" id="PTHR35146">
    <property type="entry name" value="UPF0178 PROTEIN YAII"/>
    <property type="match status" value="1"/>
</dbReference>
<comment type="similarity">
    <text evidence="1 2">Belongs to the UPF0178 family.</text>
</comment>
<proteinExistence type="inferred from homology"/>
<accession>A0A975TXZ4</accession>
<dbReference type="HAMAP" id="MF_00489">
    <property type="entry name" value="UPF0178"/>
    <property type="match status" value="1"/>
</dbReference>
<gene>
    <name evidence="3" type="ORF">KUL25_04675</name>
</gene>
<evidence type="ECO:0000313" key="4">
    <source>
        <dbReference type="Proteomes" id="UP000693972"/>
    </source>
</evidence>
<organism evidence="3">
    <name type="scientific">Gymnodinialimonas phycosphaerae</name>
    <dbReference type="NCBI Taxonomy" id="2841589"/>
    <lineage>
        <taxon>Bacteria</taxon>
        <taxon>Pseudomonadati</taxon>
        <taxon>Pseudomonadota</taxon>
        <taxon>Alphaproteobacteria</taxon>
        <taxon>Rhodobacterales</taxon>
        <taxon>Paracoccaceae</taxon>
        <taxon>Gymnodinialimonas</taxon>
    </lineage>
</organism>
<dbReference type="InterPro" id="IPR003791">
    <property type="entry name" value="UPF0178"/>
</dbReference>
<protein>
    <recommendedName>
        <fullName evidence="2">UPF0178 protein KUL25_04675</fullName>
    </recommendedName>
</protein>
<dbReference type="RefSeq" id="WP_068354920.1">
    <property type="nucleotide sequence ID" value="NZ_JAIMBW010000001.1"/>
</dbReference>
<evidence type="ECO:0000256" key="2">
    <source>
        <dbReference type="HAMAP-Rule" id="MF_00489"/>
    </source>
</evidence>
<dbReference type="NCBIfam" id="NF001095">
    <property type="entry name" value="PRK00124.1"/>
    <property type="match status" value="1"/>
</dbReference>
<dbReference type="Proteomes" id="UP000693972">
    <property type="component" value="Unassembled WGS sequence"/>
</dbReference>
<keyword evidence="4" id="KW-1185">Reference proteome</keyword>
<dbReference type="EMBL" id="CP078073">
    <property type="protein sequence ID" value="QXL88816.1"/>
    <property type="molecule type" value="Genomic_DNA"/>
</dbReference>
<dbReference type="AlphaFoldDB" id="A0A975TXZ4"/>
<dbReference type="PANTHER" id="PTHR35146:SF1">
    <property type="entry name" value="UPF0178 PROTEIN YAII"/>
    <property type="match status" value="1"/>
</dbReference>
<reference evidence="3 4" key="1">
    <citation type="submission" date="2021-07" db="EMBL/GenBank/DDBJ databases">
        <title>Karlodiniumbacter phycospheric gen. nov., sp. nov., a phycosphere bacterium isolated from karlodinium veneficum.</title>
        <authorList>
            <person name="Peng Y."/>
            <person name="Jiang L."/>
            <person name="Lee J."/>
        </authorList>
    </citation>
    <scope>NUCLEOTIDE SEQUENCE</scope>
    <source>
        <strain evidence="3 4">N5</strain>
    </source>
</reference>
<dbReference type="Pfam" id="PF02639">
    <property type="entry name" value="DUF188"/>
    <property type="match status" value="1"/>
</dbReference>
<evidence type="ECO:0000313" key="3">
    <source>
        <dbReference type="EMBL" id="QXL88816.1"/>
    </source>
</evidence>
<sequence length="160" mass="17024">MTRVAPEGPARTERLILIDGDACPVKEEVYKAAYRHKIPVRLVAASYLRHPDHPLITMVMAGDAFDAADDVIFEAAGPGALVITADILLAERCLAKGAVCLNHKGDAFTANSIGTQVATRAIMADLRAGLDGQGIGGQRPFSARDRSAFSNALENALRKL</sequence>
<evidence type="ECO:0000256" key="1">
    <source>
        <dbReference type="ARBA" id="ARBA00008522"/>
    </source>
</evidence>